<dbReference type="Gene3D" id="2.60.40.380">
    <property type="entry name" value="Purple acid phosphatase-like, N-terminal"/>
    <property type="match status" value="1"/>
</dbReference>
<dbReference type="Gene3D" id="1.10.472.10">
    <property type="entry name" value="Cyclin-like"/>
    <property type="match status" value="1"/>
</dbReference>
<feature type="region of interest" description="Disordered" evidence="9">
    <location>
        <begin position="617"/>
        <end position="645"/>
    </location>
</feature>
<feature type="compositionally biased region" description="Polar residues" evidence="9">
    <location>
        <begin position="346"/>
        <end position="372"/>
    </location>
</feature>
<dbReference type="GO" id="GO:0046872">
    <property type="term" value="F:metal ion binding"/>
    <property type="evidence" value="ECO:0007669"/>
    <property type="project" value="InterPro"/>
</dbReference>
<dbReference type="Gene3D" id="1.10.20.70">
    <property type="entry name" value="Transcription termination and cleavage factor, C-terminal domain"/>
    <property type="match status" value="1"/>
</dbReference>
<feature type="compositionally biased region" description="Low complexity" evidence="9">
    <location>
        <begin position="443"/>
        <end position="454"/>
    </location>
</feature>
<feature type="compositionally biased region" description="Basic and acidic residues" evidence="9">
    <location>
        <begin position="619"/>
        <end position="628"/>
    </location>
</feature>
<feature type="domain" description="RRM" evidence="10">
    <location>
        <begin position="1398"/>
        <end position="1476"/>
    </location>
</feature>
<feature type="non-terminal residue" evidence="11">
    <location>
        <position position="1"/>
    </location>
</feature>
<dbReference type="CDD" id="cd00839">
    <property type="entry name" value="MPP_PAPs"/>
    <property type="match status" value="1"/>
</dbReference>
<dbReference type="GO" id="GO:0005576">
    <property type="term" value="C:extracellular region"/>
    <property type="evidence" value="ECO:0007669"/>
    <property type="project" value="UniProtKB-SubCell"/>
</dbReference>
<evidence type="ECO:0000256" key="7">
    <source>
        <dbReference type="PROSITE-ProRule" id="PRU00176"/>
    </source>
</evidence>
<proteinExistence type="inferred from homology"/>
<evidence type="ECO:0000256" key="1">
    <source>
        <dbReference type="ARBA" id="ARBA00004613"/>
    </source>
</evidence>
<dbReference type="InterPro" id="IPR041792">
    <property type="entry name" value="MPP_PAP"/>
</dbReference>
<keyword evidence="6" id="KW-0325">Glycoprotein</keyword>
<name>A0A3M7KP98_AUXPR</name>
<dbReference type="SUPFAM" id="SSF56300">
    <property type="entry name" value="Metallo-dependent phosphatases"/>
    <property type="match status" value="1"/>
</dbReference>
<dbReference type="InterPro" id="IPR008963">
    <property type="entry name" value="Purple_acid_Pase-like_N"/>
</dbReference>
<dbReference type="InterPro" id="IPR026896">
    <property type="entry name" value="CSTF_C"/>
</dbReference>
<dbReference type="InterPro" id="IPR035979">
    <property type="entry name" value="RBD_domain_sf"/>
</dbReference>
<keyword evidence="5" id="KW-0732">Signal</keyword>
<dbReference type="Pfam" id="PF00149">
    <property type="entry name" value="Metallophos"/>
    <property type="match status" value="1"/>
</dbReference>
<dbReference type="Pfam" id="PF14304">
    <property type="entry name" value="CSTF_C"/>
    <property type="match status" value="1"/>
</dbReference>
<dbReference type="SMART" id="SM00360">
    <property type="entry name" value="RRM"/>
    <property type="match status" value="1"/>
</dbReference>
<dbReference type="SUPFAM" id="SSF49363">
    <property type="entry name" value="Purple acid phosphatase, N-terminal domain"/>
    <property type="match status" value="1"/>
</dbReference>
<protein>
    <recommendedName>
        <fullName evidence="8">Purple acid phosphatase</fullName>
        <ecNumber evidence="8">3.1.3.2</ecNumber>
    </recommendedName>
</protein>
<feature type="compositionally biased region" description="Low complexity" evidence="9">
    <location>
        <begin position="1685"/>
        <end position="1696"/>
    </location>
</feature>
<feature type="compositionally biased region" description="Low complexity" evidence="9">
    <location>
        <begin position="1722"/>
        <end position="1732"/>
    </location>
</feature>
<feature type="region of interest" description="Disordered" evidence="9">
    <location>
        <begin position="297"/>
        <end position="378"/>
    </location>
</feature>
<dbReference type="Gene3D" id="3.30.70.330">
    <property type="match status" value="1"/>
</dbReference>
<evidence type="ECO:0000313" key="12">
    <source>
        <dbReference type="Proteomes" id="UP000279271"/>
    </source>
</evidence>
<organism evidence="11 12">
    <name type="scientific">Auxenochlorella protothecoides</name>
    <name type="common">Green microalga</name>
    <name type="synonym">Chlorella protothecoides</name>
    <dbReference type="NCBI Taxonomy" id="3075"/>
    <lineage>
        <taxon>Eukaryota</taxon>
        <taxon>Viridiplantae</taxon>
        <taxon>Chlorophyta</taxon>
        <taxon>core chlorophytes</taxon>
        <taxon>Trebouxiophyceae</taxon>
        <taxon>Chlorellales</taxon>
        <taxon>Chlorellaceae</taxon>
        <taxon>Auxenochlorella</taxon>
    </lineage>
</organism>
<dbReference type="InterPro" id="IPR029052">
    <property type="entry name" value="Metallo-depent_PP-like"/>
</dbReference>
<keyword evidence="8" id="KW-0378">Hydrolase</keyword>
<dbReference type="Pfam" id="PF00076">
    <property type="entry name" value="RRM_1"/>
    <property type="match status" value="1"/>
</dbReference>
<dbReference type="EC" id="3.1.3.2" evidence="8"/>
<evidence type="ECO:0000256" key="3">
    <source>
        <dbReference type="ARBA" id="ARBA00011738"/>
    </source>
</evidence>
<evidence type="ECO:0000256" key="4">
    <source>
        <dbReference type="ARBA" id="ARBA00022525"/>
    </source>
</evidence>
<dbReference type="EMBL" id="QOKY01000206">
    <property type="protein sequence ID" value="RMZ52378.1"/>
    <property type="molecule type" value="Genomic_DNA"/>
</dbReference>
<dbReference type="Pfam" id="PF14327">
    <property type="entry name" value="CSTF2_hinge"/>
    <property type="match status" value="1"/>
</dbReference>
<keyword evidence="7" id="KW-0694">RNA-binding</keyword>
<dbReference type="Proteomes" id="UP000279271">
    <property type="component" value="Unassembled WGS sequence"/>
</dbReference>
<evidence type="ECO:0000256" key="6">
    <source>
        <dbReference type="ARBA" id="ARBA00023180"/>
    </source>
</evidence>
<dbReference type="InterPro" id="IPR012677">
    <property type="entry name" value="Nucleotide-bd_a/b_plait_sf"/>
</dbReference>
<evidence type="ECO:0000256" key="8">
    <source>
        <dbReference type="RuleBase" id="RU361203"/>
    </source>
</evidence>
<evidence type="ECO:0000256" key="5">
    <source>
        <dbReference type="ARBA" id="ARBA00022729"/>
    </source>
</evidence>
<dbReference type="InterPro" id="IPR025742">
    <property type="entry name" value="CSTF2_hinge"/>
</dbReference>
<reference evidence="12" key="1">
    <citation type="journal article" date="2018" name="Algal Res.">
        <title>Characterization of plant carbon substrate utilization by Auxenochlorella protothecoides.</title>
        <authorList>
            <person name="Vogler B.W."/>
            <person name="Starkenburg S.R."/>
            <person name="Sudasinghe N."/>
            <person name="Schambach J.Y."/>
            <person name="Rollin J.A."/>
            <person name="Pattathil S."/>
            <person name="Barry A.N."/>
        </authorList>
    </citation>
    <scope>NUCLEOTIDE SEQUENCE [LARGE SCALE GENOMIC DNA]</scope>
    <source>
        <strain evidence="12">UTEX 25</strain>
    </source>
</reference>
<evidence type="ECO:0000259" key="10">
    <source>
        <dbReference type="PROSITE" id="PS50102"/>
    </source>
</evidence>
<dbReference type="PROSITE" id="PS50102">
    <property type="entry name" value="RRM"/>
    <property type="match status" value="1"/>
</dbReference>
<evidence type="ECO:0000313" key="11">
    <source>
        <dbReference type="EMBL" id="RMZ52378.1"/>
    </source>
</evidence>
<feature type="region of interest" description="Disordered" evidence="9">
    <location>
        <begin position="1685"/>
        <end position="1732"/>
    </location>
</feature>
<dbReference type="GO" id="GO:0031124">
    <property type="term" value="P:mRNA 3'-end processing"/>
    <property type="evidence" value="ECO:0007669"/>
    <property type="project" value="InterPro"/>
</dbReference>
<comment type="caution">
    <text evidence="11">The sequence shown here is derived from an EMBL/GenBank/DDBJ whole genome shotgun (WGS) entry which is preliminary data.</text>
</comment>
<comment type="catalytic activity">
    <reaction evidence="8">
        <text>a phosphate monoester + H2O = an alcohol + phosphate</text>
        <dbReference type="Rhea" id="RHEA:15017"/>
        <dbReference type="ChEBI" id="CHEBI:15377"/>
        <dbReference type="ChEBI" id="CHEBI:30879"/>
        <dbReference type="ChEBI" id="CHEBI:43474"/>
        <dbReference type="ChEBI" id="CHEBI:67140"/>
        <dbReference type="EC" id="3.1.3.2"/>
    </reaction>
</comment>
<dbReference type="GO" id="GO:0003993">
    <property type="term" value="F:acid phosphatase activity"/>
    <property type="evidence" value="ECO:0007669"/>
    <property type="project" value="UniProtKB-EC"/>
</dbReference>
<dbReference type="InterPro" id="IPR040974">
    <property type="entry name" value="Fn3_PAP"/>
</dbReference>
<feature type="region of interest" description="Disordered" evidence="9">
    <location>
        <begin position="165"/>
        <end position="197"/>
    </location>
</feature>
<keyword evidence="4" id="KW-0964">Secreted</keyword>
<dbReference type="GO" id="GO:0003723">
    <property type="term" value="F:RNA binding"/>
    <property type="evidence" value="ECO:0007669"/>
    <property type="project" value="UniProtKB-UniRule"/>
</dbReference>
<dbReference type="InterPro" id="IPR000504">
    <property type="entry name" value="RRM_dom"/>
</dbReference>
<evidence type="ECO:0000256" key="9">
    <source>
        <dbReference type="SAM" id="MobiDB-lite"/>
    </source>
</evidence>
<comment type="subunit">
    <text evidence="3">Homodimer.</text>
</comment>
<dbReference type="Pfam" id="PF16656">
    <property type="entry name" value="Pur_ac_phosph_N"/>
    <property type="match status" value="1"/>
</dbReference>
<feature type="region of interest" description="Disordered" evidence="9">
    <location>
        <begin position="1606"/>
        <end position="1634"/>
    </location>
</feature>
<sequence length="1774" mass="187267">PVKYEYVRADARYLKHGHAALSLRLINLRVDMRFVLVRGGDGGTPKLAPAVGLAHRGRRGKVQAPAMHGHVAQRRAPVVLVLPVLAVGRVKLLGLLHLMGGGVGRGEVAEQGVGTHHTHTCHLRVNLQRQAMLTSLSSAERCAAAALSAPRPPAFDAGARMAPRTTGPELAARSSPPSRAGPKMWRGRTPCTSGGEAEELGKDALTAGPGGEVCRGPAATPPWGWCRVERSGPITLVLAERETVLSRTRSGTSARRGAQSRASISALLPLLLRSLGPLPTRLRYDLASRRPPLLMRRDEEELASPNLGGRGLRQSAYPPSASVAPTTVPSGAKRTTWLGAPASTRPLATSTGRRCRHSSSLWPGRQSPSGKGSQAWAAAFRAATSPRYRAGEQSRKRMRAATPCILAHSGMTPIWALGPEEGPEQDLRQQGGCQGGPQRNMRAAPQAGGPQAHQGHAELEGGEEEAELLLAPEGDGREADPHPPAVSGAVDQHAQGQGGGPQRSGHRRQAGPLPGREAGQAPRPGDQPEEGAVGPQGKGGRRGAEPAPLSGGAGDRGCLGPVQDTQHAQRGLRGVAVRAHQGVAVEPGGELAGEGPPWGRRILGRQLGGQGMHRYIRQGGDRSLDQARRRQQPVGRGEEGGVQRPHRAGLSAMTLATAVLLAILAFVAGDMQYHNYLEKFPSGLLPLEKEHDVSIHYNATSLQHSGDWVEVSVQGVARPHRDDILALYAPADAHLHGAAPVKYEYVRADARYLKHGHATLSLRLINLRVDMRFVLVRGGDGGTPKLVGEGPVLPNANPNELTGIHLMPGHRPVDMLVQWTTRDVGEPFVRFGTAPDDLRFAIPATTETYSRREMCGIPASGAGWVDPGALHTAVMAGLTPDTRYYYVVGDAQGAPHERTSAPRSFLSHPGVGPHLSVSVLGVADQGVGEPDGALAAMEYQPALAVAARMLADARAGHAGFGAEGGGDADGRAPRRQPYRMVLHNGDISYARGYGALWDTFLFQQRAVLEAMPAATSIANHERDWPGQAFYRTSDDSGGECGVPYYKRFPMPRPNLAPDQAFYSFDFGPAHFAVMSSEHDYTAGSPQHLWLAGDLAAVDRERTPWLILMGHRPLYIDANDFYWPTGKQTTAIQLQTALEYLLREHAVDLVLAGHHHSYQRTCAVHKGRCMKHSHGHHRSHHGTVHVCFGHGGADLTPNGFDETPTWIDYENMERILPTVVFLAAKVEETCLVTNDLLNVASLLCASPSAYQRPPPDPLATPPPALVGGTYYAAKALLVLDEQRALRTLRFDLRVHHPHPHLLALAGARRAPRPLLAAALCLLGDALAGCACAARHRPGPLASAALHVASVLIAPRRRDGGPPCEPGPLEHGWWRALGLCDAQVEAAVDEVAGVAEAGLAGMGVGNLSYDLTDQDIINYFGKCGPVKSVRIVNDRETGRPRGFGFVEFHDIPTAESAIRNLSGKEFNGRVIRIVFAEGGPFEARGGGFPSRGASRAPNASRVVGGDLAYHSALGAAQLLGGSGTPGQTADALTKLLARRSRSELYALLAAVQELAGADRAAARDLLASNPALAKALFQSQVILGYVSNPRGDVAPKGIAPPGTMPGRGFAGAAHDAPPAQYRHADPTPAVQYQGGTGGGYAAPSGGYAQGTGAYAPMAPVGLAPAHGAGAAYGGGNGYHAGAGQYPPHADAAAATPADPRQRAGFAPGMTEPQQGYGGAPSHNAGPAAGLSAAAGMTPDQQQVLLEQVLSLTPAQLDQLPPDQKAQVLALQQQMRG</sequence>
<comment type="subcellular location">
    <subcellularLocation>
        <location evidence="1">Secreted</location>
    </subcellularLocation>
</comment>
<dbReference type="InterPro" id="IPR015914">
    <property type="entry name" value="PAPs_N"/>
</dbReference>
<dbReference type="PANTHER" id="PTHR45778:SF3">
    <property type="entry name" value="PURPLE ACID PHOSPHATASE"/>
    <property type="match status" value="1"/>
</dbReference>
<gene>
    <name evidence="11" type="ORF">APUTEX25_000653</name>
</gene>
<accession>A0A3M7KP98</accession>
<dbReference type="InterPro" id="IPR038192">
    <property type="entry name" value="CSTF_C_sf"/>
</dbReference>
<evidence type="ECO:0000256" key="2">
    <source>
        <dbReference type="ARBA" id="ARBA00008723"/>
    </source>
</evidence>
<dbReference type="Gene3D" id="3.60.21.10">
    <property type="match status" value="1"/>
</dbReference>
<comment type="similarity">
    <text evidence="2 8">Belongs to the metallophosphoesterase superfamily. Purple acid phosphatase family.</text>
</comment>
<dbReference type="PANTHER" id="PTHR45778">
    <property type="entry name" value="PURPLE ACID PHOSPHATASE-RELATED"/>
    <property type="match status" value="1"/>
</dbReference>
<dbReference type="SUPFAM" id="SSF54928">
    <property type="entry name" value="RNA-binding domain, RBD"/>
    <property type="match status" value="1"/>
</dbReference>
<dbReference type="CDD" id="cd12398">
    <property type="entry name" value="RRM_CSTF2_RNA15_like"/>
    <property type="match status" value="1"/>
</dbReference>
<dbReference type="InterPro" id="IPR004843">
    <property type="entry name" value="Calcineurin-like_PHP"/>
</dbReference>
<dbReference type="Pfam" id="PF17808">
    <property type="entry name" value="fn3_PAP"/>
    <property type="match status" value="1"/>
</dbReference>
<feature type="region of interest" description="Disordered" evidence="9">
    <location>
        <begin position="415"/>
        <end position="574"/>
    </location>
</feature>